<name>A0A814Z9V0_9BILA</name>
<accession>A0A814Z9V0</accession>
<dbReference type="Gene3D" id="3.40.50.1240">
    <property type="entry name" value="Phosphoglycerate mutase-like"/>
    <property type="match status" value="1"/>
</dbReference>
<evidence type="ECO:0008006" key="4">
    <source>
        <dbReference type="Google" id="ProtNLM"/>
    </source>
</evidence>
<dbReference type="InterPro" id="IPR051710">
    <property type="entry name" value="Phosphatase_SH3-domain"/>
</dbReference>
<dbReference type="SUPFAM" id="SSF53254">
    <property type="entry name" value="Phosphoglycerate mutase-like"/>
    <property type="match status" value="1"/>
</dbReference>
<gene>
    <name evidence="1" type="ORF">GPM918_LOCUS25561</name>
    <name evidence="2" type="ORF">SRO942_LOCUS25567</name>
</gene>
<evidence type="ECO:0000313" key="3">
    <source>
        <dbReference type="Proteomes" id="UP000663829"/>
    </source>
</evidence>
<dbReference type="CDD" id="cd07040">
    <property type="entry name" value="HP"/>
    <property type="match status" value="1"/>
</dbReference>
<dbReference type="EMBL" id="CAJOBC010009973">
    <property type="protein sequence ID" value="CAF4001188.1"/>
    <property type="molecule type" value="Genomic_DNA"/>
</dbReference>
<dbReference type="PANTHER" id="PTHR16469">
    <property type="entry name" value="UBIQUITIN-ASSOCIATED AND SH3 DOMAIN-CONTAINING BA-RELATED"/>
    <property type="match status" value="1"/>
</dbReference>
<protein>
    <recommendedName>
        <fullName evidence="4">Phosphoglycerate mutase-like protein</fullName>
    </recommendedName>
</protein>
<keyword evidence="3" id="KW-1185">Reference proteome</keyword>
<dbReference type="OrthoDB" id="414418at2759"/>
<dbReference type="PANTHER" id="PTHR16469:SF27">
    <property type="entry name" value="UBIQUITIN-ASSOCIATED AND SH3 DOMAIN-CONTAINING BA-RELATED"/>
    <property type="match status" value="1"/>
</dbReference>
<dbReference type="Pfam" id="PF00300">
    <property type="entry name" value="His_Phos_1"/>
    <property type="match status" value="1"/>
</dbReference>
<sequence>MFTFQRLLGRFLGQVDNVDNSKLVIDHQNLATPKNRTKYHHSTIRDATTIKDSSSSSIVVVGLTTNLRTNETVHRSHSLSKSSTSRRNKSIEAIKSASCLTCGINTNKADDNNSPSEKLSNDFRIPKHPLNNVVPKRRAQTKLIIIRHGERVDAIFGDNWLSKAFDQVGNYIRYDPNLPSSLPHRNNLNDYLFDPPLTEIGLMRSYRTGEALHRAGLNKIDYCYSSPALRCIQTANSMLDGMKLRTTIPIRVELGLFECGLWHKNFPPIFMPINELVLNRFNIEISYDSVMKCLTTNEDELSYYLRSYHVMKKILSRHLSEELTILFVGHAPSLETLTRKLVGAEPRPYELTTISQKINYLSLTVVEGEKDNWTFVDAILSR</sequence>
<proteinExistence type="predicted"/>
<organism evidence="1 3">
    <name type="scientific">Didymodactylos carnosus</name>
    <dbReference type="NCBI Taxonomy" id="1234261"/>
    <lineage>
        <taxon>Eukaryota</taxon>
        <taxon>Metazoa</taxon>
        <taxon>Spiralia</taxon>
        <taxon>Gnathifera</taxon>
        <taxon>Rotifera</taxon>
        <taxon>Eurotatoria</taxon>
        <taxon>Bdelloidea</taxon>
        <taxon>Philodinida</taxon>
        <taxon>Philodinidae</taxon>
        <taxon>Didymodactylos</taxon>
    </lineage>
</organism>
<evidence type="ECO:0000313" key="2">
    <source>
        <dbReference type="EMBL" id="CAF4001188.1"/>
    </source>
</evidence>
<dbReference type="InterPro" id="IPR029033">
    <property type="entry name" value="His_PPase_superfam"/>
</dbReference>
<reference evidence="1" key="1">
    <citation type="submission" date="2021-02" db="EMBL/GenBank/DDBJ databases">
        <authorList>
            <person name="Nowell W R."/>
        </authorList>
    </citation>
    <scope>NUCLEOTIDE SEQUENCE</scope>
</reference>
<comment type="caution">
    <text evidence="1">The sequence shown here is derived from an EMBL/GenBank/DDBJ whole genome shotgun (WGS) entry which is preliminary data.</text>
</comment>
<dbReference type="Proteomes" id="UP000663829">
    <property type="component" value="Unassembled WGS sequence"/>
</dbReference>
<dbReference type="Proteomes" id="UP000681722">
    <property type="component" value="Unassembled WGS sequence"/>
</dbReference>
<dbReference type="AlphaFoldDB" id="A0A814Z9V0"/>
<evidence type="ECO:0000313" key="1">
    <source>
        <dbReference type="EMBL" id="CAF1239020.1"/>
    </source>
</evidence>
<dbReference type="EMBL" id="CAJNOQ010009968">
    <property type="protein sequence ID" value="CAF1239020.1"/>
    <property type="molecule type" value="Genomic_DNA"/>
</dbReference>
<dbReference type="InterPro" id="IPR013078">
    <property type="entry name" value="His_Pase_superF_clade-1"/>
</dbReference>